<dbReference type="InterPro" id="IPR007421">
    <property type="entry name" value="Schlafen_AlbA_2_dom"/>
</dbReference>
<protein>
    <submittedName>
        <fullName evidence="2">Putative transcriptional regulator</fullName>
        <ecNumber evidence="2">3.6.1.-</ecNumber>
    </submittedName>
</protein>
<accession>A0A0S4LPT5</accession>
<dbReference type="EMBL" id="CZPZ01000023">
    <property type="protein sequence ID" value="CUS37090.1"/>
    <property type="molecule type" value="Genomic_DNA"/>
</dbReference>
<dbReference type="AlphaFoldDB" id="A0A0S4LPT5"/>
<dbReference type="OrthoDB" id="9768354at2"/>
<dbReference type="RefSeq" id="WP_090898758.1">
    <property type="nucleotide sequence ID" value="NZ_CZPZ01000023.1"/>
</dbReference>
<keyword evidence="2" id="KW-0378">Hydrolase</keyword>
<reference evidence="3" key="1">
    <citation type="submission" date="2015-10" db="EMBL/GenBank/DDBJ databases">
        <authorList>
            <person name="Luecker S."/>
            <person name="Luecker S."/>
        </authorList>
    </citation>
    <scope>NUCLEOTIDE SEQUENCE [LARGE SCALE GENOMIC DNA]</scope>
</reference>
<proteinExistence type="predicted"/>
<sequence>MSTDRPADYLVSLVRELCKLPHETEWMEIKVNNSNPSEIGEYISALANSAVLCDKHCAYVLWGIEDGTRRLVGTRFEPSTVKQGNEDVENWLTRLLQPQVPFRFYTCEIEGARVILLEIDRPLHQPVRFNGEEYIRVGSYTKKLKDHPEKERALWQRFMTTAFEDGMAAQRLSGEEILQLLAFPSYFDLLQIPLPPNQPGILAALEADGLVERSQGGMWNITNLGAILFAKDLSRFGGLRRKIVRVVQYAGKGRILTTKEQSFSPGYAVGFEAFIQSVIAVLPTNEVIEQALRKTVPMFPPLVIREVVANALIHQDFSITGAGPMVEVFDDRVEITNPGQPLVPTDRLLDQPPRSRNEKLASLMRRFGICEERGSGIDKVVFQIELFQLPAPLFEVPGNSMRVVLFGHRTLKDMEKADRIRACYLHACLRYVTHEPMTNTSLRKRFGIGEKNAALASRLLTEAVEAGVILIRDPEAGTRNRTYLPFWIAASTAKEGIA</sequence>
<gene>
    <name evidence="2" type="ORF">COMA2_30071</name>
</gene>
<dbReference type="Gene3D" id="3.30.565.60">
    <property type="match status" value="1"/>
</dbReference>
<dbReference type="EC" id="3.6.1.-" evidence="2"/>
<dbReference type="PANTHER" id="PTHR30595:SF6">
    <property type="entry name" value="SCHLAFEN ALBA-2 DOMAIN-CONTAINING PROTEIN"/>
    <property type="match status" value="1"/>
</dbReference>
<dbReference type="Pfam" id="PF13749">
    <property type="entry name" value="HATPase_c_4"/>
    <property type="match status" value="1"/>
</dbReference>
<feature type="domain" description="Schlafen AlbA-2" evidence="1">
    <location>
        <begin position="23"/>
        <end position="144"/>
    </location>
</feature>
<evidence type="ECO:0000313" key="3">
    <source>
        <dbReference type="Proteomes" id="UP000198736"/>
    </source>
</evidence>
<dbReference type="Pfam" id="PF04326">
    <property type="entry name" value="SLFN_AlbA_2"/>
    <property type="match status" value="1"/>
</dbReference>
<name>A0A0S4LPT5_9BACT</name>
<dbReference type="GO" id="GO:0016787">
    <property type="term" value="F:hydrolase activity"/>
    <property type="evidence" value="ECO:0007669"/>
    <property type="project" value="UniProtKB-KW"/>
</dbReference>
<dbReference type="STRING" id="1742973.COMA2_30071"/>
<organism evidence="2 3">
    <name type="scientific">Candidatus Nitrospira nitrificans</name>
    <dbReference type="NCBI Taxonomy" id="1742973"/>
    <lineage>
        <taxon>Bacteria</taxon>
        <taxon>Pseudomonadati</taxon>
        <taxon>Nitrospirota</taxon>
        <taxon>Nitrospiria</taxon>
        <taxon>Nitrospirales</taxon>
        <taxon>Nitrospiraceae</taxon>
        <taxon>Nitrospira</taxon>
    </lineage>
</organism>
<dbReference type="Gene3D" id="3.30.950.30">
    <property type="entry name" value="Schlafen, AAA domain"/>
    <property type="match status" value="1"/>
</dbReference>
<dbReference type="InterPro" id="IPR038461">
    <property type="entry name" value="Schlafen_AlbA_2_dom_sf"/>
</dbReference>
<evidence type="ECO:0000313" key="2">
    <source>
        <dbReference type="EMBL" id="CUS37090.1"/>
    </source>
</evidence>
<evidence type="ECO:0000259" key="1">
    <source>
        <dbReference type="Pfam" id="PF04326"/>
    </source>
</evidence>
<dbReference type="PANTHER" id="PTHR30595">
    <property type="entry name" value="GLPR-RELATED TRANSCRIPTIONAL REPRESSOR"/>
    <property type="match status" value="1"/>
</dbReference>
<dbReference type="InterPro" id="IPR038475">
    <property type="entry name" value="RecG_C_sf"/>
</dbReference>
<dbReference type="Proteomes" id="UP000198736">
    <property type="component" value="Unassembled WGS sequence"/>
</dbReference>
<keyword evidence="3" id="KW-1185">Reference proteome</keyword>